<protein>
    <submittedName>
        <fullName evidence="2">Uncharacterized protein</fullName>
    </submittedName>
</protein>
<organism evidence="2 3">
    <name type="scientific">Pseudallescheria apiosperma</name>
    <name type="common">Scedosporium apiospermum</name>
    <dbReference type="NCBI Taxonomy" id="563466"/>
    <lineage>
        <taxon>Eukaryota</taxon>
        <taxon>Fungi</taxon>
        <taxon>Dikarya</taxon>
        <taxon>Ascomycota</taxon>
        <taxon>Pezizomycotina</taxon>
        <taxon>Sordariomycetes</taxon>
        <taxon>Hypocreomycetidae</taxon>
        <taxon>Microascales</taxon>
        <taxon>Microascaceae</taxon>
        <taxon>Scedosporium</taxon>
    </lineage>
</organism>
<dbReference type="VEuPathDB" id="FungiDB:SAPIO_CDS4130"/>
<gene>
    <name evidence="2" type="ORF">SAPIO_CDS4130</name>
</gene>
<dbReference type="AlphaFoldDB" id="A0A084G9C5"/>
<proteinExistence type="predicted"/>
<keyword evidence="3" id="KW-1185">Reference proteome</keyword>
<reference evidence="2 3" key="1">
    <citation type="journal article" date="2014" name="Genome Announc.">
        <title>Draft genome sequence of the pathogenic fungus Scedosporium apiospermum.</title>
        <authorList>
            <person name="Vandeputte P."/>
            <person name="Ghamrawi S."/>
            <person name="Rechenmann M."/>
            <person name="Iltis A."/>
            <person name="Giraud S."/>
            <person name="Fleury M."/>
            <person name="Thornton C."/>
            <person name="Delhaes L."/>
            <person name="Meyer W."/>
            <person name="Papon N."/>
            <person name="Bouchara J.P."/>
        </authorList>
    </citation>
    <scope>NUCLEOTIDE SEQUENCE [LARGE SCALE GENOMIC DNA]</scope>
    <source>
        <strain evidence="2 3">IHEM 14462</strain>
    </source>
</reference>
<evidence type="ECO:0000313" key="2">
    <source>
        <dbReference type="EMBL" id="KEZ43937.1"/>
    </source>
</evidence>
<dbReference type="EMBL" id="JOWA01000090">
    <property type="protein sequence ID" value="KEZ43937.1"/>
    <property type="molecule type" value="Genomic_DNA"/>
</dbReference>
<evidence type="ECO:0000256" key="1">
    <source>
        <dbReference type="SAM" id="MobiDB-lite"/>
    </source>
</evidence>
<name>A0A084G9C5_PSEDA</name>
<dbReference type="GeneID" id="27723202"/>
<feature type="region of interest" description="Disordered" evidence="1">
    <location>
        <begin position="22"/>
        <end position="45"/>
    </location>
</feature>
<sequence length="82" mass="9158">MSEEFLDILTADALRFDEYAEESKDHSGRARSVRVTGSSRPSSTAVKQSTRICDSVLLKASGLEEPENQKRIRIWSFPLSGI</sequence>
<accession>A0A084G9C5</accession>
<dbReference type="HOGENOM" id="CLU_2559602_0_0_1"/>
<dbReference type="Proteomes" id="UP000028545">
    <property type="component" value="Unassembled WGS sequence"/>
</dbReference>
<dbReference type="RefSeq" id="XP_016643736.1">
    <property type="nucleotide sequence ID" value="XM_016786760.1"/>
</dbReference>
<dbReference type="KEGG" id="sapo:SAPIO_CDS4130"/>
<comment type="caution">
    <text evidence="2">The sequence shown here is derived from an EMBL/GenBank/DDBJ whole genome shotgun (WGS) entry which is preliminary data.</text>
</comment>
<evidence type="ECO:0000313" key="3">
    <source>
        <dbReference type="Proteomes" id="UP000028545"/>
    </source>
</evidence>
<feature type="compositionally biased region" description="Polar residues" evidence="1">
    <location>
        <begin position="35"/>
        <end position="45"/>
    </location>
</feature>